<dbReference type="Proteomes" id="UP001056716">
    <property type="component" value="Chromosome"/>
</dbReference>
<dbReference type="EC" id="2.7.7.65" evidence="1"/>
<proteinExistence type="predicted"/>
<dbReference type="Gene3D" id="3.30.450.40">
    <property type="match status" value="1"/>
</dbReference>
<dbReference type="GO" id="GO:0043709">
    <property type="term" value="P:cell adhesion involved in single-species biofilm formation"/>
    <property type="evidence" value="ECO:0007669"/>
    <property type="project" value="TreeGrafter"/>
</dbReference>
<dbReference type="InterPro" id="IPR029016">
    <property type="entry name" value="GAF-like_dom_sf"/>
</dbReference>
<evidence type="ECO:0000259" key="3">
    <source>
        <dbReference type="PROSITE" id="PS50887"/>
    </source>
</evidence>
<gene>
    <name evidence="4" type="ORF">M5E07_10730</name>
</gene>
<accession>A0AAE9LPP7</accession>
<dbReference type="InterPro" id="IPR050469">
    <property type="entry name" value="Diguanylate_Cyclase"/>
</dbReference>
<dbReference type="GO" id="GO:0005886">
    <property type="term" value="C:plasma membrane"/>
    <property type="evidence" value="ECO:0007669"/>
    <property type="project" value="TreeGrafter"/>
</dbReference>
<dbReference type="GO" id="GO:1902201">
    <property type="term" value="P:negative regulation of bacterial-type flagellum-dependent cell motility"/>
    <property type="evidence" value="ECO:0007669"/>
    <property type="project" value="TreeGrafter"/>
</dbReference>
<evidence type="ECO:0000256" key="2">
    <source>
        <dbReference type="ARBA" id="ARBA00034247"/>
    </source>
</evidence>
<dbReference type="SMART" id="SM00065">
    <property type="entry name" value="GAF"/>
    <property type="match status" value="1"/>
</dbReference>
<dbReference type="Pfam" id="PF01590">
    <property type="entry name" value="GAF"/>
    <property type="match status" value="1"/>
</dbReference>
<dbReference type="CDD" id="cd01949">
    <property type="entry name" value="GGDEF"/>
    <property type="match status" value="1"/>
</dbReference>
<dbReference type="PROSITE" id="PS50887">
    <property type="entry name" value="GGDEF"/>
    <property type="match status" value="1"/>
</dbReference>
<comment type="catalytic activity">
    <reaction evidence="2">
        <text>2 GTP = 3',3'-c-di-GMP + 2 diphosphate</text>
        <dbReference type="Rhea" id="RHEA:24898"/>
        <dbReference type="ChEBI" id="CHEBI:33019"/>
        <dbReference type="ChEBI" id="CHEBI:37565"/>
        <dbReference type="ChEBI" id="CHEBI:58805"/>
        <dbReference type="EC" id="2.7.7.65"/>
    </reaction>
</comment>
<dbReference type="InterPro" id="IPR029787">
    <property type="entry name" value="Nucleotide_cyclase"/>
</dbReference>
<dbReference type="PANTHER" id="PTHR45138">
    <property type="entry name" value="REGULATORY COMPONENTS OF SENSORY TRANSDUCTION SYSTEM"/>
    <property type="match status" value="1"/>
</dbReference>
<evidence type="ECO:0000313" key="5">
    <source>
        <dbReference type="Proteomes" id="UP001056716"/>
    </source>
</evidence>
<dbReference type="RefSeq" id="WP_252219158.1">
    <property type="nucleotide sequence ID" value="NZ_CP098732.1"/>
</dbReference>
<name>A0AAE9LPP7_9GAMM</name>
<dbReference type="PANTHER" id="PTHR45138:SF9">
    <property type="entry name" value="DIGUANYLATE CYCLASE DGCM-RELATED"/>
    <property type="match status" value="1"/>
</dbReference>
<dbReference type="InterPro" id="IPR043128">
    <property type="entry name" value="Rev_trsase/Diguanyl_cyclase"/>
</dbReference>
<dbReference type="InterPro" id="IPR003018">
    <property type="entry name" value="GAF"/>
</dbReference>
<dbReference type="EMBL" id="CP098732">
    <property type="protein sequence ID" value="USE82285.1"/>
    <property type="molecule type" value="Genomic_DNA"/>
</dbReference>
<reference evidence="4" key="1">
    <citation type="submission" date="2022-06" db="EMBL/GenBank/DDBJ databases">
        <title>Isolation, identification and characterization of iprodione-degrading strains in Lhasa, Tibet.</title>
        <authorList>
            <person name="Pan H."/>
        </authorList>
    </citation>
    <scope>NUCLEOTIDE SEQUENCE</scope>
    <source>
        <strain evidence="4">Y-23</strain>
    </source>
</reference>
<dbReference type="AlphaFoldDB" id="A0AAE9LPP7"/>
<protein>
    <recommendedName>
        <fullName evidence="1">diguanylate cyclase</fullName>
        <ecNumber evidence="1">2.7.7.65</ecNumber>
    </recommendedName>
</protein>
<feature type="domain" description="GGDEF" evidence="3">
    <location>
        <begin position="195"/>
        <end position="316"/>
    </location>
</feature>
<evidence type="ECO:0000256" key="1">
    <source>
        <dbReference type="ARBA" id="ARBA00012528"/>
    </source>
</evidence>
<dbReference type="Gene3D" id="3.30.70.270">
    <property type="match status" value="1"/>
</dbReference>
<dbReference type="KEGG" id="atz:M5E07_10730"/>
<evidence type="ECO:0000313" key="4">
    <source>
        <dbReference type="EMBL" id="USE82285.1"/>
    </source>
</evidence>
<dbReference type="GO" id="GO:0052621">
    <property type="term" value="F:diguanylate cyclase activity"/>
    <property type="evidence" value="ECO:0007669"/>
    <property type="project" value="UniProtKB-EC"/>
</dbReference>
<dbReference type="InterPro" id="IPR000160">
    <property type="entry name" value="GGDEF_dom"/>
</dbReference>
<sequence length="316" mass="35637">MNDIGFKSFHDAGQAVLNFLYQRFGFGLWMITRVEGDDWIILQTEDHAYDIHAGQVFNWADSFCSQMVLSNGPKIAPLSDDIPAYHQAPIAQQLKIKAYIGQPLTKEDGSLFGTLCAIDPEPKSESLKEEQNLIELLGDLLSQILQTELREIEQTRKNERLQAEALRDPLTGLYNRRAWDQFILAEEERCQLYGHPATVFMLDLNDLKFINDMHGHAAGDELIRQTAVVLTESCRNTDIIARLGGDEFAILTVENDLESSQAHQKRILQNLQAKQISAAIGFAQRDPSDGILTACLQADKNMYQDKLKRNYGLNGL</sequence>
<dbReference type="NCBIfam" id="TIGR00254">
    <property type="entry name" value="GGDEF"/>
    <property type="match status" value="1"/>
</dbReference>
<organism evidence="4 5">
    <name type="scientific">Acinetobacter tibetensis</name>
    <dbReference type="NCBI Taxonomy" id="2943497"/>
    <lineage>
        <taxon>Bacteria</taxon>
        <taxon>Pseudomonadati</taxon>
        <taxon>Pseudomonadota</taxon>
        <taxon>Gammaproteobacteria</taxon>
        <taxon>Moraxellales</taxon>
        <taxon>Moraxellaceae</taxon>
        <taxon>Acinetobacter</taxon>
    </lineage>
</organism>
<dbReference type="SMART" id="SM00267">
    <property type="entry name" value="GGDEF"/>
    <property type="match status" value="1"/>
</dbReference>
<dbReference type="SUPFAM" id="SSF55073">
    <property type="entry name" value="Nucleotide cyclase"/>
    <property type="match status" value="1"/>
</dbReference>
<keyword evidence="5" id="KW-1185">Reference proteome</keyword>
<dbReference type="SUPFAM" id="SSF55781">
    <property type="entry name" value="GAF domain-like"/>
    <property type="match status" value="1"/>
</dbReference>
<dbReference type="Pfam" id="PF00990">
    <property type="entry name" value="GGDEF"/>
    <property type="match status" value="1"/>
</dbReference>